<sequence length="169" mass="19451">MYSVTVTSDTAENQVSDTLPEQAEEHLKWAVRYWDEHRGHRAMPARGDVDPMDFPRLLPTTYLLERTPNDNFIVRVAGTRFREVYGREVTGEKISEFIPSDSGRDFHHDVELCCKHIGPVFRDGRANWRPSGVATRFQRVMLPLGDRDSFVDHLLGFAIFFDEDGVPEI</sequence>
<reference evidence="1 2" key="1">
    <citation type="submission" date="2019-06" db="EMBL/GenBank/DDBJ databases">
        <title>Whole genome sequence for Rhodospirillaceae sp. R148.</title>
        <authorList>
            <person name="Wang G."/>
        </authorList>
    </citation>
    <scope>NUCLEOTIDE SEQUENCE [LARGE SCALE GENOMIC DNA]</scope>
    <source>
        <strain evidence="1 2">R148</strain>
    </source>
</reference>
<name>A0A545TRB4_9PROT</name>
<keyword evidence="2" id="KW-1185">Reference proteome</keyword>
<evidence type="ECO:0000313" key="1">
    <source>
        <dbReference type="EMBL" id="TQV79756.1"/>
    </source>
</evidence>
<gene>
    <name evidence="1" type="ORF">FKG95_13720</name>
</gene>
<dbReference type="AlphaFoldDB" id="A0A545TRB4"/>
<accession>A0A545TRB4</accession>
<dbReference type="InterPro" id="IPR009922">
    <property type="entry name" value="DUF1457"/>
</dbReference>
<dbReference type="OrthoDB" id="7361927at2"/>
<dbReference type="EMBL" id="VHSH01000004">
    <property type="protein sequence ID" value="TQV79756.1"/>
    <property type="molecule type" value="Genomic_DNA"/>
</dbReference>
<comment type="caution">
    <text evidence="1">The sequence shown here is derived from an EMBL/GenBank/DDBJ whole genome shotgun (WGS) entry which is preliminary data.</text>
</comment>
<evidence type="ECO:0000313" key="2">
    <source>
        <dbReference type="Proteomes" id="UP000315252"/>
    </source>
</evidence>
<dbReference type="RefSeq" id="WP_142896936.1">
    <property type="nucleotide sequence ID" value="NZ_ML660055.1"/>
</dbReference>
<proteinExistence type="predicted"/>
<dbReference type="Pfam" id="PF07310">
    <property type="entry name" value="PAS_5"/>
    <property type="match status" value="1"/>
</dbReference>
<organism evidence="1 2">
    <name type="scientific">Denitrobaculum tricleocarpae</name>
    <dbReference type="NCBI Taxonomy" id="2591009"/>
    <lineage>
        <taxon>Bacteria</taxon>
        <taxon>Pseudomonadati</taxon>
        <taxon>Pseudomonadota</taxon>
        <taxon>Alphaproteobacteria</taxon>
        <taxon>Rhodospirillales</taxon>
        <taxon>Rhodospirillaceae</taxon>
        <taxon>Denitrobaculum</taxon>
    </lineage>
</organism>
<protein>
    <submittedName>
        <fullName evidence="1">PAS domain-containing protein</fullName>
    </submittedName>
</protein>
<dbReference type="Proteomes" id="UP000315252">
    <property type="component" value="Unassembled WGS sequence"/>
</dbReference>